<protein>
    <submittedName>
        <fullName evidence="1">Uncharacterized protein</fullName>
    </submittedName>
</protein>
<evidence type="ECO:0000313" key="1">
    <source>
        <dbReference type="EMBL" id="OQW85738.1"/>
    </source>
</evidence>
<name>A0A1W9KNK2_9BURK</name>
<dbReference type="AlphaFoldDB" id="A0A1W9KNK2"/>
<comment type="caution">
    <text evidence="1">The sequence shown here is derived from an EMBL/GenBank/DDBJ whole genome shotgun (WGS) entry which is preliminary data.</text>
</comment>
<evidence type="ECO:0000313" key="2">
    <source>
        <dbReference type="Proteomes" id="UP000192505"/>
    </source>
</evidence>
<accession>A0A1W9KNK2</accession>
<organism evidence="1 2">
    <name type="scientific">Rhodoferax ferrireducens</name>
    <dbReference type="NCBI Taxonomy" id="192843"/>
    <lineage>
        <taxon>Bacteria</taxon>
        <taxon>Pseudomonadati</taxon>
        <taxon>Pseudomonadota</taxon>
        <taxon>Betaproteobacteria</taxon>
        <taxon>Burkholderiales</taxon>
        <taxon>Comamonadaceae</taxon>
        <taxon>Rhodoferax</taxon>
    </lineage>
</organism>
<gene>
    <name evidence="1" type="ORF">BWK72_20750</name>
</gene>
<proteinExistence type="predicted"/>
<dbReference type="EMBL" id="MTEI01000039">
    <property type="protein sequence ID" value="OQW85738.1"/>
    <property type="molecule type" value="Genomic_DNA"/>
</dbReference>
<dbReference type="Proteomes" id="UP000192505">
    <property type="component" value="Unassembled WGS sequence"/>
</dbReference>
<sequence>MEKLPNIIADRLQGMSFSVSNVELRPSRSAGGVMVNITLNKAANLNALFIAEQYLSQLVAKSAGQKGATFYWRYRPQATGGAA</sequence>
<reference evidence="1 2" key="1">
    <citation type="submission" date="2017-01" db="EMBL/GenBank/DDBJ databases">
        <title>Novel large sulfur bacteria in the metagenomes of groundwater-fed chemosynthetic microbial mats in the Lake Huron basin.</title>
        <authorList>
            <person name="Sharrar A.M."/>
            <person name="Flood B.E."/>
            <person name="Bailey J.V."/>
            <person name="Jones D.S."/>
            <person name="Biddanda B."/>
            <person name="Ruberg S.A."/>
            <person name="Marcus D.N."/>
            <person name="Dick G.J."/>
        </authorList>
    </citation>
    <scope>NUCLEOTIDE SEQUENCE [LARGE SCALE GENOMIC DNA]</scope>
    <source>
        <strain evidence="1">A7</strain>
    </source>
</reference>